<keyword evidence="2" id="KW-1185">Reference proteome</keyword>
<evidence type="ECO:0000313" key="2">
    <source>
        <dbReference type="Proteomes" id="UP000198281"/>
    </source>
</evidence>
<dbReference type="EMBL" id="FZOS01000029">
    <property type="protein sequence ID" value="SNS99098.1"/>
    <property type="molecule type" value="Genomic_DNA"/>
</dbReference>
<organism evidence="1 2">
    <name type="scientific">Edaphosphingomonas laterariae</name>
    <dbReference type="NCBI Taxonomy" id="861865"/>
    <lineage>
        <taxon>Bacteria</taxon>
        <taxon>Pseudomonadati</taxon>
        <taxon>Pseudomonadota</taxon>
        <taxon>Alphaproteobacteria</taxon>
        <taxon>Sphingomonadales</taxon>
        <taxon>Rhizorhabdaceae</taxon>
        <taxon>Edaphosphingomonas</taxon>
    </lineage>
</organism>
<proteinExistence type="predicted"/>
<gene>
    <name evidence="1" type="ORF">SAMN06295912_1294</name>
</gene>
<protein>
    <submittedName>
        <fullName evidence="1">Uncharacterized protein</fullName>
    </submittedName>
</protein>
<sequence length="46" mass="5561">MGRGAAPRHFKLKGERLFIYSDYVRMRTYLEHRVSRLRHLDRTALS</sequence>
<dbReference type="Proteomes" id="UP000198281">
    <property type="component" value="Unassembled WGS sequence"/>
</dbReference>
<accession>A0A239J0X7</accession>
<name>A0A239J0X7_9SPHN</name>
<dbReference type="AlphaFoldDB" id="A0A239J0X7"/>
<reference evidence="2" key="1">
    <citation type="submission" date="2017-06" db="EMBL/GenBank/DDBJ databases">
        <authorList>
            <person name="Varghese N."/>
            <person name="Submissions S."/>
        </authorList>
    </citation>
    <scope>NUCLEOTIDE SEQUENCE [LARGE SCALE GENOMIC DNA]</scope>
    <source>
        <strain evidence="2">LNB2</strain>
    </source>
</reference>
<evidence type="ECO:0000313" key="1">
    <source>
        <dbReference type="EMBL" id="SNS99098.1"/>
    </source>
</evidence>